<comment type="caution">
    <text evidence="2">The sequence shown here is derived from an EMBL/GenBank/DDBJ whole genome shotgun (WGS) entry which is preliminary data.</text>
</comment>
<protein>
    <submittedName>
        <fullName evidence="2">Uncharacterized protein</fullName>
    </submittedName>
</protein>
<evidence type="ECO:0000313" key="2">
    <source>
        <dbReference type="EMBL" id="KAJ4450382.1"/>
    </source>
</evidence>
<proteinExistence type="predicted"/>
<dbReference type="Proteomes" id="UP001148838">
    <property type="component" value="Unassembled WGS sequence"/>
</dbReference>
<name>A0ABQ8TWB8_PERAM</name>
<accession>A0ABQ8TWB8</accession>
<sequence>MAVLCESGNEPPDSLKAKTPVGPSRCCLTNITSAGLARHLNPDLTPEVLCHQHNICRIGWTLKPRPDPRGDISPTQHLPDWLDT</sequence>
<organism evidence="2 3">
    <name type="scientific">Periplaneta americana</name>
    <name type="common">American cockroach</name>
    <name type="synonym">Blatta americana</name>
    <dbReference type="NCBI Taxonomy" id="6978"/>
    <lineage>
        <taxon>Eukaryota</taxon>
        <taxon>Metazoa</taxon>
        <taxon>Ecdysozoa</taxon>
        <taxon>Arthropoda</taxon>
        <taxon>Hexapoda</taxon>
        <taxon>Insecta</taxon>
        <taxon>Pterygota</taxon>
        <taxon>Neoptera</taxon>
        <taxon>Polyneoptera</taxon>
        <taxon>Dictyoptera</taxon>
        <taxon>Blattodea</taxon>
        <taxon>Blattoidea</taxon>
        <taxon>Blattidae</taxon>
        <taxon>Blattinae</taxon>
        <taxon>Periplaneta</taxon>
    </lineage>
</organism>
<keyword evidence="3" id="KW-1185">Reference proteome</keyword>
<feature type="region of interest" description="Disordered" evidence="1">
    <location>
        <begin position="64"/>
        <end position="84"/>
    </location>
</feature>
<gene>
    <name evidence="2" type="ORF">ANN_01803</name>
</gene>
<reference evidence="2 3" key="1">
    <citation type="journal article" date="2022" name="Allergy">
        <title>Genome assembly and annotation of Periplaneta americana reveal a comprehensive cockroach allergen profile.</title>
        <authorList>
            <person name="Wang L."/>
            <person name="Xiong Q."/>
            <person name="Saelim N."/>
            <person name="Wang L."/>
            <person name="Nong W."/>
            <person name="Wan A.T."/>
            <person name="Shi M."/>
            <person name="Liu X."/>
            <person name="Cao Q."/>
            <person name="Hui J.H.L."/>
            <person name="Sookrung N."/>
            <person name="Leung T.F."/>
            <person name="Tungtrongchitr A."/>
            <person name="Tsui S.K.W."/>
        </authorList>
    </citation>
    <scope>NUCLEOTIDE SEQUENCE [LARGE SCALE GENOMIC DNA]</scope>
    <source>
        <strain evidence="2">PWHHKU_190912</strain>
    </source>
</reference>
<evidence type="ECO:0000256" key="1">
    <source>
        <dbReference type="SAM" id="MobiDB-lite"/>
    </source>
</evidence>
<evidence type="ECO:0000313" key="3">
    <source>
        <dbReference type="Proteomes" id="UP001148838"/>
    </source>
</evidence>
<feature type="region of interest" description="Disordered" evidence="1">
    <location>
        <begin position="1"/>
        <end position="20"/>
    </location>
</feature>
<dbReference type="EMBL" id="JAJSOF020000003">
    <property type="protein sequence ID" value="KAJ4450382.1"/>
    <property type="molecule type" value="Genomic_DNA"/>
</dbReference>